<evidence type="ECO:0000256" key="2">
    <source>
        <dbReference type="SAM" id="SignalP"/>
    </source>
</evidence>
<dbReference type="Proteomes" id="UP000001192">
    <property type="component" value="Chromosome 1"/>
</dbReference>
<accession>B2JFS5</accession>
<organism evidence="3 4">
    <name type="scientific">Paraburkholderia phymatum (strain DSM 17167 / CIP 108236 / LMG 21445 / STM815)</name>
    <name type="common">Burkholderia phymatum</name>
    <dbReference type="NCBI Taxonomy" id="391038"/>
    <lineage>
        <taxon>Bacteria</taxon>
        <taxon>Pseudomonadati</taxon>
        <taxon>Pseudomonadota</taxon>
        <taxon>Betaproteobacteria</taxon>
        <taxon>Burkholderiales</taxon>
        <taxon>Burkholderiaceae</taxon>
        <taxon>Paraburkholderia</taxon>
    </lineage>
</organism>
<gene>
    <name evidence="3" type="ordered locus">Bphy_2375</name>
</gene>
<name>B2JFS5_PARP8</name>
<keyword evidence="2" id="KW-0732">Signal</keyword>
<evidence type="ECO:0008006" key="5">
    <source>
        <dbReference type="Google" id="ProtNLM"/>
    </source>
</evidence>
<feature type="signal peptide" evidence="2">
    <location>
        <begin position="1"/>
        <end position="43"/>
    </location>
</feature>
<dbReference type="EMBL" id="CP001043">
    <property type="protein sequence ID" value="ACC71550.1"/>
    <property type="molecule type" value="Genomic_DNA"/>
</dbReference>
<proteinExistence type="predicted"/>
<dbReference type="Pfam" id="PF13663">
    <property type="entry name" value="DUF4148"/>
    <property type="match status" value="1"/>
</dbReference>
<keyword evidence="4" id="KW-1185">Reference proteome</keyword>
<dbReference type="InterPro" id="IPR025421">
    <property type="entry name" value="DUF4148"/>
</dbReference>
<feature type="chain" id="PRO_5002779283" description="Purine nucleoside phosphorylase" evidence="2">
    <location>
        <begin position="44"/>
        <end position="125"/>
    </location>
</feature>
<evidence type="ECO:0000256" key="1">
    <source>
        <dbReference type="SAM" id="MobiDB-lite"/>
    </source>
</evidence>
<reference evidence="4" key="1">
    <citation type="journal article" date="2014" name="Stand. Genomic Sci.">
        <title>Complete genome sequence of Burkholderia phymatum STM815(T), a broad host range and efficient nitrogen-fixing symbiont of Mimosa species.</title>
        <authorList>
            <person name="Moulin L."/>
            <person name="Klonowska A."/>
            <person name="Caroline B."/>
            <person name="Booth K."/>
            <person name="Vriezen J.A."/>
            <person name="Melkonian R."/>
            <person name="James E.K."/>
            <person name="Young J.P."/>
            <person name="Bena G."/>
            <person name="Hauser L."/>
            <person name="Land M."/>
            <person name="Kyrpides N."/>
            <person name="Bruce D."/>
            <person name="Chain P."/>
            <person name="Copeland A."/>
            <person name="Pitluck S."/>
            <person name="Woyke T."/>
            <person name="Lizotte-Waniewski M."/>
            <person name="Bristow J."/>
            <person name="Riley M."/>
        </authorList>
    </citation>
    <scope>NUCLEOTIDE SEQUENCE [LARGE SCALE GENOMIC DNA]</scope>
    <source>
        <strain evidence="4">DSM 17167 / CIP 108236 / LMG 21445 / STM815</strain>
    </source>
</reference>
<evidence type="ECO:0000313" key="4">
    <source>
        <dbReference type="Proteomes" id="UP000001192"/>
    </source>
</evidence>
<protein>
    <recommendedName>
        <fullName evidence="5">Purine nucleoside phosphorylase</fullName>
    </recommendedName>
</protein>
<feature type="region of interest" description="Disordered" evidence="1">
    <location>
        <begin position="88"/>
        <end position="113"/>
    </location>
</feature>
<dbReference type="eggNOG" id="ENOG502ZQGV">
    <property type="taxonomic scope" value="Bacteria"/>
</dbReference>
<evidence type="ECO:0000313" key="3">
    <source>
        <dbReference type="EMBL" id="ACC71550.1"/>
    </source>
</evidence>
<sequence precursor="true">MKRFKASFMVNVATTFSKGTIMKALIKAILIASALSAPTFVFAQTTNAPVTRAEVQADLVRLEQAGYRPGTNNLYYPGDIQAAEAKVAAQNQTPEGTSFGGVTTGSSQAGAPLASNDAQSIYAHH</sequence>
<dbReference type="AlphaFoldDB" id="B2JFS5"/>
<dbReference type="KEGG" id="bph:Bphy_2375"/>
<dbReference type="HOGENOM" id="CLU_117081_4_0_4"/>